<comment type="function">
    <text evidence="5">One of the proteins that surrounds the polypeptide exit tunnel on the outside of the subunit.</text>
</comment>
<dbReference type="Pfam" id="PF00467">
    <property type="entry name" value="KOW"/>
    <property type="match status" value="1"/>
</dbReference>
<evidence type="ECO:0000256" key="2">
    <source>
        <dbReference type="ARBA" id="ARBA00022980"/>
    </source>
</evidence>
<dbReference type="GO" id="GO:1990904">
    <property type="term" value="C:ribonucleoprotein complex"/>
    <property type="evidence" value="ECO:0007669"/>
    <property type="project" value="UniProtKB-KW"/>
</dbReference>
<evidence type="ECO:0000313" key="9">
    <source>
        <dbReference type="Proteomes" id="UP000177027"/>
    </source>
</evidence>
<evidence type="ECO:0000259" key="7">
    <source>
        <dbReference type="SMART" id="SM00739"/>
    </source>
</evidence>
<evidence type="ECO:0000256" key="5">
    <source>
        <dbReference type="HAMAP-Rule" id="MF_01326"/>
    </source>
</evidence>
<name>A0A1F7HC88_9BACT</name>
<dbReference type="GO" id="GO:0019843">
    <property type="term" value="F:rRNA binding"/>
    <property type="evidence" value="ECO:0007669"/>
    <property type="project" value="UniProtKB-UniRule"/>
</dbReference>
<dbReference type="EMBL" id="MFZS01000033">
    <property type="protein sequence ID" value="OGK28673.1"/>
    <property type="molecule type" value="Genomic_DNA"/>
</dbReference>
<dbReference type="PROSITE" id="PS01108">
    <property type="entry name" value="RIBOSOMAL_L24"/>
    <property type="match status" value="1"/>
</dbReference>
<dbReference type="Proteomes" id="UP000177027">
    <property type="component" value="Unassembled WGS sequence"/>
</dbReference>
<keyword evidence="5" id="KW-0694">RNA-binding</keyword>
<comment type="similarity">
    <text evidence="1 5 6">Belongs to the universal ribosomal protein uL24 family.</text>
</comment>
<reference evidence="8 9" key="1">
    <citation type="journal article" date="2016" name="Nat. Commun.">
        <title>Thousands of microbial genomes shed light on interconnected biogeochemical processes in an aquifer system.</title>
        <authorList>
            <person name="Anantharaman K."/>
            <person name="Brown C.T."/>
            <person name="Hug L.A."/>
            <person name="Sharon I."/>
            <person name="Castelle C.J."/>
            <person name="Probst A.J."/>
            <person name="Thomas B.C."/>
            <person name="Singh A."/>
            <person name="Wilkins M.J."/>
            <person name="Karaoz U."/>
            <person name="Brodie E.L."/>
            <person name="Williams K.H."/>
            <person name="Hubbard S.S."/>
            <person name="Banfield J.F."/>
        </authorList>
    </citation>
    <scope>NUCLEOTIDE SEQUENCE [LARGE SCALE GENOMIC DNA]</scope>
</reference>
<dbReference type="CDD" id="cd06089">
    <property type="entry name" value="KOW_RPL26"/>
    <property type="match status" value="1"/>
</dbReference>
<dbReference type="NCBIfam" id="TIGR01079">
    <property type="entry name" value="rplX_bact"/>
    <property type="match status" value="1"/>
</dbReference>
<organism evidence="8 9">
    <name type="scientific">Candidatus Roizmanbacteria bacterium RIFCSPHIGHO2_02_FULL_40_9</name>
    <dbReference type="NCBI Taxonomy" id="1802042"/>
    <lineage>
        <taxon>Bacteria</taxon>
        <taxon>Candidatus Roizmaniibacteriota</taxon>
    </lineage>
</organism>
<dbReference type="SUPFAM" id="SSF50104">
    <property type="entry name" value="Translation proteins SH3-like domain"/>
    <property type="match status" value="1"/>
</dbReference>
<evidence type="ECO:0000313" key="8">
    <source>
        <dbReference type="EMBL" id="OGK28673.1"/>
    </source>
</evidence>
<dbReference type="GO" id="GO:0003735">
    <property type="term" value="F:structural constituent of ribosome"/>
    <property type="evidence" value="ECO:0007669"/>
    <property type="project" value="InterPro"/>
</dbReference>
<dbReference type="GO" id="GO:0005840">
    <property type="term" value="C:ribosome"/>
    <property type="evidence" value="ECO:0007669"/>
    <property type="project" value="UniProtKB-KW"/>
</dbReference>
<dbReference type="InterPro" id="IPR005825">
    <property type="entry name" value="Ribosomal_uL24_CS"/>
</dbReference>
<dbReference type="SMART" id="SM00739">
    <property type="entry name" value="KOW"/>
    <property type="match status" value="1"/>
</dbReference>
<keyword evidence="3 5" id="KW-0687">Ribonucleoprotein</keyword>
<evidence type="ECO:0000256" key="4">
    <source>
        <dbReference type="ARBA" id="ARBA00035206"/>
    </source>
</evidence>
<comment type="caution">
    <text evidence="8">The sequence shown here is derived from an EMBL/GenBank/DDBJ whole genome shotgun (WGS) entry which is preliminary data.</text>
</comment>
<evidence type="ECO:0000256" key="3">
    <source>
        <dbReference type="ARBA" id="ARBA00023274"/>
    </source>
</evidence>
<dbReference type="Pfam" id="PF17136">
    <property type="entry name" value="ribosomal_L24"/>
    <property type="match status" value="1"/>
</dbReference>
<accession>A0A1F7HC88</accession>
<comment type="subunit">
    <text evidence="5">Part of the 50S ribosomal subunit.</text>
</comment>
<gene>
    <name evidence="5" type="primary">rplX</name>
    <name evidence="8" type="ORF">A3D06_01660</name>
</gene>
<dbReference type="GO" id="GO:0006412">
    <property type="term" value="P:translation"/>
    <property type="evidence" value="ECO:0007669"/>
    <property type="project" value="UniProtKB-UniRule"/>
</dbReference>
<dbReference type="AlphaFoldDB" id="A0A1F7HC88"/>
<sequence length="103" mass="11760">MKLRRGDKIKVIAGKDKGREGVIERTYQRQNKVLIPGINIVKKHMKKSDQYPQGGIVETPRPLDISKVMYISSSTKKVTRIGYITEGSKKFRVEKSTGDRLKK</sequence>
<protein>
    <recommendedName>
        <fullName evidence="4 5">Large ribosomal subunit protein uL24</fullName>
    </recommendedName>
</protein>
<keyword evidence="2 5" id="KW-0689">Ribosomal protein</keyword>
<proteinExistence type="inferred from homology"/>
<dbReference type="InterPro" id="IPR008991">
    <property type="entry name" value="Translation_prot_SH3-like_sf"/>
</dbReference>
<dbReference type="HAMAP" id="MF_01326_B">
    <property type="entry name" value="Ribosomal_uL24_B"/>
    <property type="match status" value="1"/>
</dbReference>
<dbReference type="PANTHER" id="PTHR12903">
    <property type="entry name" value="MITOCHONDRIAL RIBOSOMAL PROTEIN L24"/>
    <property type="match status" value="1"/>
</dbReference>
<dbReference type="InterPro" id="IPR014722">
    <property type="entry name" value="Rib_uL2_dom2"/>
</dbReference>
<dbReference type="InterPro" id="IPR057264">
    <property type="entry name" value="Ribosomal_uL24_C"/>
</dbReference>
<feature type="domain" description="KOW" evidence="7">
    <location>
        <begin position="2"/>
        <end position="29"/>
    </location>
</feature>
<keyword evidence="5" id="KW-0699">rRNA-binding</keyword>
<dbReference type="InterPro" id="IPR005824">
    <property type="entry name" value="KOW"/>
</dbReference>
<evidence type="ECO:0000256" key="1">
    <source>
        <dbReference type="ARBA" id="ARBA00010618"/>
    </source>
</evidence>
<evidence type="ECO:0000256" key="6">
    <source>
        <dbReference type="RuleBase" id="RU003477"/>
    </source>
</evidence>
<comment type="function">
    <text evidence="5">One of two assembly initiator proteins, it binds directly to the 5'-end of the 23S rRNA, where it nucleates assembly of the 50S subunit.</text>
</comment>
<dbReference type="InterPro" id="IPR041988">
    <property type="entry name" value="Ribosomal_uL24_KOW"/>
</dbReference>
<dbReference type="Gene3D" id="2.30.30.30">
    <property type="match status" value="1"/>
</dbReference>
<dbReference type="InterPro" id="IPR003256">
    <property type="entry name" value="Ribosomal_uL24"/>
</dbReference>